<accession>A0A238XXY2</accession>
<name>A0A238XXY2_9PSEU</name>
<dbReference type="FunFam" id="3.40.50.1820:FF:000089">
    <property type="entry name" value="Alpha/beta hydrolase"/>
    <property type="match status" value="1"/>
</dbReference>
<keyword evidence="5" id="KW-1185">Reference proteome</keyword>
<dbReference type="InterPro" id="IPR029058">
    <property type="entry name" value="AB_hydrolase_fold"/>
</dbReference>
<dbReference type="EMBL" id="FZNW01000012">
    <property type="protein sequence ID" value="SNR63582.1"/>
    <property type="molecule type" value="Genomic_DNA"/>
</dbReference>
<protein>
    <submittedName>
        <fullName evidence="4">Acetyl esterase</fullName>
    </submittedName>
</protein>
<dbReference type="SUPFAM" id="SSF53474">
    <property type="entry name" value="alpha/beta-Hydrolases"/>
    <property type="match status" value="1"/>
</dbReference>
<proteinExistence type="inferred from homology"/>
<evidence type="ECO:0000313" key="5">
    <source>
        <dbReference type="Proteomes" id="UP000198348"/>
    </source>
</evidence>
<dbReference type="InterPro" id="IPR050300">
    <property type="entry name" value="GDXG_lipolytic_enzyme"/>
</dbReference>
<reference evidence="4 5" key="1">
    <citation type="submission" date="2017-06" db="EMBL/GenBank/DDBJ databases">
        <authorList>
            <person name="Kim H.J."/>
            <person name="Triplett B.A."/>
        </authorList>
    </citation>
    <scope>NUCLEOTIDE SEQUENCE [LARGE SCALE GENOMIC DNA]</scope>
    <source>
        <strain evidence="4 5">DSM 45207</strain>
    </source>
</reference>
<comment type="similarity">
    <text evidence="1">Belongs to the 'GDXG' lipolytic enzyme family.</text>
</comment>
<dbReference type="RefSeq" id="WP_089301945.1">
    <property type="nucleotide sequence ID" value="NZ_FZNW01000012.1"/>
</dbReference>
<dbReference type="Gene3D" id="3.40.50.1820">
    <property type="entry name" value="alpha/beta hydrolase"/>
    <property type="match status" value="1"/>
</dbReference>
<dbReference type="PANTHER" id="PTHR48081:SF8">
    <property type="entry name" value="ALPHA_BETA HYDROLASE FOLD-3 DOMAIN-CONTAINING PROTEIN-RELATED"/>
    <property type="match status" value="1"/>
</dbReference>
<dbReference type="InterPro" id="IPR013094">
    <property type="entry name" value="AB_hydrolase_3"/>
</dbReference>
<organism evidence="4 5">
    <name type="scientific">Haloechinothrix alba</name>
    <dbReference type="NCBI Taxonomy" id="664784"/>
    <lineage>
        <taxon>Bacteria</taxon>
        <taxon>Bacillati</taxon>
        <taxon>Actinomycetota</taxon>
        <taxon>Actinomycetes</taxon>
        <taxon>Pseudonocardiales</taxon>
        <taxon>Pseudonocardiaceae</taxon>
        <taxon>Haloechinothrix</taxon>
    </lineage>
</organism>
<gene>
    <name evidence="4" type="ORF">SAMN06265360_112166</name>
</gene>
<dbReference type="OrthoDB" id="3206739at2"/>
<dbReference type="Proteomes" id="UP000198348">
    <property type="component" value="Unassembled WGS sequence"/>
</dbReference>
<dbReference type="AlphaFoldDB" id="A0A238XXY2"/>
<evidence type="ECO:0000259" key="3">
    <source>
        <dbReference type="Pfam" id="PF07859"/>
    </source>
</evidence>
<dbReference type="GO" id="GO:0016787">
    <property type="term" value="F:hydrolase activity"/>
    <property type="evidence" value="ECO:0007669"/>
    <property type="project" value="UniProtKB-KW"/>
</dbReference>
<evidence type="ECO:0000256" key="1">
    <source>
        <dbReference type="ARBA" id="ARBA00010515"/>
    </source>
</evidence>
<evidence type="ECO:0000256" key="2">
    <source>
        <dbReference type="ARBA" id="ARBA00022801"/>
    </source>
</evidence>
<sequence>MTTLAQRVPQGAQAAGLRAAFALPRAVRRRIAGKPVRVDSQELALDAQLLLRLLDLSGISLSGANDPVAARAQLDASSSMTAGPTIQPVITRELRIPTPDGAIAARLYSPAGVTAPAPLLVFYHGGGWVIGNVDSHDNVARLLARQGGARVLSVDYRLAPENPFPAAVDDALTAFEYAHSHAAELEIDPARIAVGGDSAGGNLAAVVAHHTTRRNGPAPAFQLLIYPAVDFTTRAPSRDLFADGFFLTREDMDWFEDLYLPAGTDKADERLSVLRAADLSGLPPAYVVTAGFDPLRDEGEAYAEALHKANVPVALSRQPDLIHGFVNFIGLGGRFREATSEISAALRTGLTLAGH</sequence>
<dbReference type="PANTHER" id="PTHR48081">
    <property type="entry name" value="AB HYDROLASE SUPERFAMILY PROTEIN C4A8.06C"/>
    <property type="match status" value="1"/>
</dbReference>
<keyword evidence="2" id="KW-0378">Hydrolase</keyword>
<evidence type="ECO:0000313" key="4">
    <source>
        <dbReference type="EMBL" id="SNR63582.1"/>
    </source>
</evidence>
<feature type="domain" description="Alpha/beta hydrolase fold-3" evidence="3">
    <location>
        <begin position="120"/>
        <end position="326"/>
    </location>
</feature>
<dbReference type="Pfam" id="PF07859">
    <property type="entry name" value="Abhydrolase_3"/>
    <property type="match status" value="1"/>
</dbReference>